<dbReference type="InterPro" id="IPR003018">
    <property type="entry name" value="GAF"/>
</dbReference>
<comment type="similarity">
    <text evidence="2 9">Belongs to the cyclic nucleotide phosphodiesterase family.</text>
</comment>
<dbReference type="OrthoDB" id="295473at2759"/>
<dbReference type="GO" id="GO:0006935">
    <property type="term" value="P:chemotaxis"/>
    <property type="evidence" value="ECO:0007669"/>
    <property type="project" value="UniProtKB-ARBA"/>
</dbReference>
<dbReference type="CDD" id="cd00077">
    <property type="entry name" value="HDc"/>
    <property type="match status" value="1"/>
</dbReference>
<dbReference type="PRINTS" id="PR00387">
    <property type="entry name" value="PDIESTERASE1"/>
</dbReference>
<feature type="binding site" evidence="7">
    <location>
        <position position="1194"/>
    </location>
    <ligand>
        <name>AMP</name>
        <dbReference type="ChEBI" id="CHEBI:456215"/>
    </ligand>
</feature>
<dbReference type="PROSITE" id="PS00126">
    <property type="entry name" value="PDEASE_I_1"/>
    <property type="match status" value="1"/>
</dbReference>
<dbReference type="SUPFAM" id="SSF109604">
    <property type="entry name" value="HD-domain/PDEase-like"/>
    <property type="match status" value="1"/>
</dbReference>
<dbReference type="GO" id="GO:0010754">
    <property type="term" value="P:negative regulation of cGMP-mediated signaling"/>
    <property type="evidence" value="ECO:0007669"/>
    <property type="project" value="UniProtKB-ARBA"/>
</dbReference>
<evidence type="ECO:0000313" key="14">
    <source>
        <dbReference type="WormBase" id="SRAE_2000251300"/>
    </source>
</evidence>
<evidence type="ECO:0000313" key="11">
    <source>
        <dbReference type="EMBL" id="CEF67851.1"/>
    </source>
</evidence>
<comment type="catalytic activity">
    <reaction evidence="1">
        <text>a nucleoside 3',5'-cyclic phosphate + H2O = a nucleoside 5'-phosphate + H(+)</text>
        <dbReference type="Rhea" id="RHEA:14653"/>
        <dbReference type="ChEBI" id="CHEBI:15377"/>
        <dbReference type="ChEBI" id="CHEBI:15378"/>
        <dbReference type="ChEBI" id="CHEBI:57867"/>
        <dbReference type="ChEBI" id="CHEBI:58464"/>
        <dbReference type="EC" id="3.1.4.17"/>
    </reaction>
</comment>
<reference evidence="13" key="3">
    <citation type="submission" date="2020-12" db="UniProtKB">
        <authorList>
            <consortium name="WormBaseParasite"/>
        </authorList>
    </citation>
    <scope>IDENTIFICATION</scope>
</reference>
<dbReference type="GO" id="GO:0004114">
    <property type="term" value="F:3',5'-cyclic-nucleotide phosphodiesterase activity"/>
    <property type="evidence" value="ECO:0007669"/>
    <property type="project" value="UniProtKB-EC"/>
</dbReference>
<dbReference type="PANTHER" id="PTHR11347">
    <property type="entry name" value="CYCLIC NUCLEOTIDE PHOSPHODIESTERASE"/>
    <property type="match status" value="1"/>
</dbReference>
<gene>
    <name evidence="11 13 14" type="ORF">SRAE_2000251300</name>
</gene>
<dbReference type="SUPFAM" id="SSF55781">
    <property type="entry name" value="GAF domain-like"/>
    <property type="match status" value="1"/>
</dbReference>
<dbReference type="GO" id="GO:0007602">
    <property type="term" value="P:phototransduction"/>
    <property type="evidence" value="ECO:0007669"/>
    <property type="project" value="UniProtKB-ARBA"/>
</dbReference>
<dbReference type="STRING" id="34506.A0A090LDH7"/>
<proteinExistence type="inferred from homology"/>
<keyword evidence="12" id="KW-1185">Reference proteome</keyword>
<accession>A0A090LDH7</accession>
<dbReference type="InterPro" id="IPR023088">
    <property type="entry name" value="PDEase"/>
</dbReference>
<evidence type="ECO:0000259" key="10">
    <source>
        <dbReference type="PROSITE" id="PS51845"/>
    </source>
</evidence>
<keyword evidence="4 8" id="KW-0479">Metal-binding</keyword>
<dbReference type="Proteomes" id="UP000035682">
    <property type="component" value="Unplaced"/>
</dbReference>
<evidence type="ECO:0000256" key="2">
    <source>
        <dbReference type="ARBA" id="ARBA00007648"/>
    </source>
</evidence>
<evidence type="ECO:0000256" key="5">
    <source>
        <dbReference type="ARBA" id="ARBA00022801"/>
    </source>
</evidence>
<feature type="active site" description="Proton donor" evidence="6">
    <location>
        <position position="1153"/>
    </location>
</feature>
<dbReference type="CTD" id="36380216"/>
<dbReference type="GO" id="GO:0007635">
    <property type="term" value="P:chemosensory behavior"/>
    <property type="evidence" value="ECO:0007669"/>
    <property type="project" value="UniProtKB-ARBA"/>
</dbReference>
<dbReference type="InterPro" id="IPR029016">
    <property type="entry name" value="GAF-like_dom_sf"/>
</dbReference>
<dbReference type="GeneID" id="36380216"/>
<dbReference type="Gene3D" id="3.30.450.40">
    <property type="match status" value="1"/>
</dbReference>
<evidence type="ECO:0000256" key="1">
    <source>
        <dbReference type="ARBA" id="ARBA00001073"/>
    </source>
</evidence>
<dbReference type="InterPro" id="IPR036971">
    <property type="entry name" value="PDEase_catalytic_dom_sf"/>
</dbReference>
<reference evidence="11" key="2">
    <citation type="submission" date="2014-09" db="EMBL/GenBank/DDBJ databases">
        <authorList>
            <person name="Aslett A.Martin."/>
        </authorList>
    </citation>
    <scope>NUCLEOTIDE SEQUENCE</scope>
    <source>
        <strain evidence="11">ED321 Heterogonic</strain>
    </source>
</reference>
<dbReference type="WBParaSite" id="SRAE_2000251300.1">
    <property type="protein sequence ID" value="SRAE_2000251300.1"/>
    <property type="gene ID" value="WBGene00262723"/>
</dbReference>
<dbReference type="EMBL" id="LN609529">
    <property type="protein sequence ID" value="CEF67851.1"/>
    <property type="molecule type" value="Genomic_DNA"/>
</dbReference>
<feature type="binding site" evidence="8">
    <location>
        <position position="1193"/>
    </location>
    <ligand>
        <name>Zn(2+)</name>
        <dbReference type="ChEBI" id="CHEBI:29105"/>
        <label>1</label>
    </ligand>
</feature>
<dbReference type="Pfam" id="PF01590">
    <property type="entry name" value="GAF"/>
    <property type="match status" value="1"/>
</dbReference>
<evidence type="ECO:0000256" key="4">
    <source>
        <dbReference type="ARBA" id="ARBA00022723"/>
    </source>
</evidence>
<feature type="binding site" evidence="8">
    <location>
        <position position="1194"/>
    </location>
    <ligand>
        <name>Zn(2+)</name>
        <dbReference type="ChEBI" id="CHEBI:29105"/>
        <label>2</label>
    </ligand>
</feature>
<comment type="cofactor">
    <cofactor evidence="9">
        <name>a divalent metal cation</name>
        <dbReference type="ChEBI" id="CHEBI:60240"/>
    </cofactor>
    <text evidence="9">Binds 2 divalent metal cations per subunit. Site 1 may preferentially bind zinc ions, while site 2 has a preference for magnesium and/or manganese ions.</text>
</comment>
<evidence type="ECO:0000313" key="12">
    <source>
        <dbReference type="Proteomes" id="UP000035682"/>
    </source>
</evidence>
<dbReference type="EC" id="3.1.4.-" evidence="9"/>
<dbReference type="InterPro" id="IPR003607">
    <property type="entry name" value="HD/PDEase_dom"/>
</dbReference>
<organism evidence="11">
    <name type="scientific">Strongyloides ratti</name>
    <name type="common">Parasitic roundworm</name>
    <dbReference type="NCBI Taxonomy" id="34506"/>
    <lineage>
        <taxon>Eukaryota</taxon>
        <taxon>Metazoa</taxon>
        <taxon>Ecdysozoa</taxon>
        <taxon>Nematoda</taxon>
        <taxon>Chromadorea</taxon>
        <taxon>Rhabditida</taxon>
        <taxon>Tylenchina</taxon>
        <taxon>Panagrolaimomorpha</taxon>
        <taxon>Strongyloidoidea</taxon>
        <taxon>Strongyloididae</taxon>
        <taxon>Strongyloides</taxon>
    </lineage>
</organism>
<dbReference type="FunFam" id="1.10.1300.10:FF:000003">
    <property type="entry name" value="Phosphodiesterase"/>
    <property type="match status" value="1"/>
</dbReference>
<dbReference type="WormBase" id="SRAE_2000251300">
    <property type="protein sequence ID" value="SRP02449"/>
    <property type="gene ID" value="WBGene00262723"/>
</dbReference>
<dbReference type="GO" id="GO:0008340">
    <property type="term" value="P:determination of adult lifespan"/>
    <property type="evidence" value="ECO:0007669"/>
    <property type="project" value="UniProtKB-ARBA"/>
</dbReference>
<dbReference type="SMART" id="SM00471">
    <property type="entry name" value="HDc"/>
    <property type="match status" value="1"/>
</dbReference>
<dbReference type="InterPro" id="IPR002073">
    <property type="entry name" value="PDEase_catalytic_dom"/>
</dbReference>
<dbReference type="Gene3D" id="1.10.1300.10">
    <property type="entry name" value="3'5'-cyclic nucleotide phosphodiesterase, catalytic domain"/>
    <property type="match status" value="1"/>
</dbReference>
<dbReference type="Pfam" id="PF00233">
    <property type="entry name" value="PDEase_I"/>
    <property type="match status" value="1"/>
</dbReference>
<keyword evidence="3" id="KW-0140">cGMP</keyword>
<dbReference type="InterPro" id="IPR023174">
    <property type="entry name" value="PDEase_CS"/>
</dbReference>
<dbReference type="RefSeq" id="XP_024507051.1">
    <property type="nucleotide sequence ID" value="XM_024653590.1"/>
</dbReference>
<reference evidence="12" key="1">
    <citation type="submission" date="2014-09" db="EMBL/GenBank/DDBJ databases">
        <authorList>
            <person name="Martin A.A."/>
        </authorList>
    </citation>
    <scope>NUCLEOTIDE SEQUENCE</scope>
    <source>
        <strain evidence="12">ED321</strain>
    </source>
</reference>
<feature type="binding site" evidence="8">
    <location>
        <position position="1305"/>
    </location>
    <ligand>
        <name>Zn(2+)</name>
        <dbReference type="ChEBI" id="CHEBI:29105"/>
        <label>1</label>
    </ligand>
</feature>
<evidence type="ECO:0000313" key="13">
    <source>
        <dbReference type="WBParaSite" id="SRAE_2000251300.1"/>
    </source>
</evidence>
<feature type="binding site" evidence="7">
    <location>
        <position position="1356"/>
    </location>
    <ligand>
        <name>AMP</name>
        <dbReference type="ChEBI" id="CHEBI:456215"/>
    </ligand>
</feature>
<dbReference type="GO" id="GO:0042542">
    <property type="term" value="P:response to hydrogen peroxide"/>
    <property type="evidence" value="ECO:0007669"/>
    <property type="project" value="UniProtKB-ARBA"/>
</dbReference>
<keyword evidence="5 9" id="KW-0378">Hydrolase</keyword>
<evidence type="ECO:0000256" key="7">
    <source>
        <dbReference type="PIRSR" id="PIRSR623088-2"/>
    </source>
</evidence>
<evidence type="ECO:0000256" key="3">
    <source>
        <dbReference type="ARBA" id="ARBA00022535"/>
    </source>
</evidence>
<dbReference type="eggNOG" id="KOG3689">
    <property type="taxonomic scope" value="Eukaryota"/>
</dbReference>
<feature type="binding site" evidence="7">
    <location>
        <position position="1305"/>
    </location>
    <ligand>
        <name>AMP</name>
        <dbReference type="ChEBI" id="CHEBI:456215"/>
    </ligand>
</feature>
<evidence type="ECO:0000256" key="6">
    <source>
        <dbReference type="PIRSR" id="PIRSR623088-1"/>
    </source>
</evidence>
<dbReference type="GO" id="GO:0010628">
    <property type="term" value="P:positive regulation of gene expression"/>
    <property type="evidence" value="ECO:0007669"/>
    <property type="project" value="UniProtKB-ARBA"/>
</dbReference>
<dbReference type="SMART" id="SM00065">
    <property type="entry name" value="GAF"/>
    <property type="match status" value="1"/>
</dbReference>
<name>A0A090LDH7_STRRB</name>
<dbReference type="GO" id="GO:0046872">
    <property type="term" value="F:metal ion binding"/>
    <property type="evidence" value="ECO:0007669"/>
    <property type="project" value="UniProtKB-KW"/>
</dbReference>
<evidence type="ECO:0000256" key="8">
    <source>
        <dbReference type="PIRSR" id="PIRSR623088-3"/>
    </source>
</evidence>
<dbReference type="GO" id="GO:0010446">
    <property type="term" value="P:response to alkaline pH"/>
    <property type="evidence" value="ECO:0007669"/>
    <property type="project" value="UniProtKB-ARBA"/>
</dbReference>
<feature type="binding site" evidence="8">
    <location>
        <position position="1157"/>
    </location>
    <ligand>
        <name>Zn(2+)</name>
        <dbReference type="ChEBI" id="CHEBI:29105"/>
        <label>1</label>
    </ligand>
</feature>
<feature type="binding site" evidence="7">
    <location>
        <begin position="1153"/>
        <end position="1157"/>
    </location>
    <ligand>
        <name>AMP</name>
        <dbReference type="ChEBI" id="CHEBI:456215"/>
    </ligand>
</feature>
<feature type="domain" description="PDEase" evidence="10">
    <location>
        <begin position="1071"/>
        <end position="1399"/>
    </location>
</feature>
<dbReference type="PROSITE" id="PS51845">
    <property type="entry name" value="PDEASE_I_2"/>
    <property type="match status" value="1"/>
</dbReference>
<sequence length="1437" mass="163465">MLIIINKNFFYIILFRYIKYTIKLALKTCCSIFCCSSKSCSYDGSGENGNKKTLQHKKLPKKEYNQSIIENFDCHASVSSSNKSGNGRKISPIMGVPPIQDHVIIRQKAEIHDSNYANGTVHHHDNCPNGGHKVSTLILRNDSFNNPENSCIDDSSTFSEKEAYLDIRKISFDLPSTKSSNIINPIRKLSYHQAMECRKLSSTSCYSWKTISSIESLNDNKKCLSYSPSTYKTINNPSILHNLPTEKIYLPSQNISNTLNTKQKNTNNLKYEIHYKNFLDSNYYMNAKKASIESYTDTDYLITQREQIADHSNKNSNNIHKSSINDKNKERCITKIDGDVEIEDCLNNINTEESTSDNKNFISNVRISSTPCSQKSSITSQNEYLPNNISIYSSEKNLKTNISNDYGMIDTCKNLINTTNNSSFLTLPTINVDFEDSSDSDSSFATSPSFPMQRKVSLMPALTEEDLLNSDLGYKDPLSIAKVFGENFASQITFKNDNNIDGLLNDGKKQCTIGDDWIDLQFNSNSPLWPFKARDRSLPSGVPSIKILVKKNQKNKVGKAGEGIEKGEICEKNFSKNIEDFVVDKINSLDGSNNYISKIQQNSNIRSGQIDEIENNSDYQECLIPLPKISNIPISKQSSHSSPKNIHFTKSCDIKSLSKLPNFSPEFTKNLEISSYKSFDMEKSSQNILEENLKNILSENTDMIAFQQAINKWLKEQSGVETLAFVLVTQDSDVSFATVAGTVSLKSPIICCLSESLIQFFDSKIKNKTNKCDFEECHLKDLPNQDLEKFDSLLITMLLQLYSPDMSDQINSITKNIKQIYERCSILPIRGSNELVSALLVMHQKPSLRDNQISKIIPHLPMVGSLLRILFNIEDQKKMAMQSEIFFSMTQNVFSSMRDMNELVRNIIKEAKQLVNGEACSLFLLDRENNELVAEVFEENCKTGEYLKEIRMPIDQGIVGYVARTGQTQNVPDVNSNPYFYPKIDEKTGFVTRNILCVPIRDNTSGDLVGVAEVCNKIGAPSFTKHDEKIANTFTILCGMSISHCLLYRKLQEYHRRNHMAAEVLVQGSTMSISPEDILRLSFRKIPEPTSFHHNFNSFQFIPRSIGTGDIYVEASLSMFDELGFIEKYRIRQSTLAKFLLMVQRGYRDVPYHNWSHAFAVAHFCYLLLKLPTVKKALTDLQRLSLLVACLCHDIDHRGTTNAFQLQSKTPLAQLYSSEGSVLERHHFAQTVTILGMDECNIFNQLSRSQYQTVLGHIRQVILATDIAVHLSRADDIRRMVETGFDPQNKDHNDRFLCLLMTASDLSDQSKDFRNTKSIAENIYKEFFSQGDLEKQMGNTPNEMMDREKACVPLIQLNFMDKVALPVFYNLAQLLDELEPTYKTLQTNRRCWEILNELIQEKNDSFKGLEYLRDSELETCVIERFKKEVESEKNLSN</sequence>
<feature type="binding site" evidence="8">
    <location>
        <position position="1194"/>
    </location>
    <ligand>
        <name>Zn(2+)</name>
        <dbReference type="ChEBI" id="CHEBI:29105"/>
        <label>1</label>
    </ligand>
</feature>
<evidence type="ECO:0000256" key="9">
    <source>
        <dbReference type="RuleBase" id="RU363067"/>
    </source>
</evidence>
<protein>
    <recommendedName>
        <fullName evidence="9">Phosphodiesterase</fullName>
        <ecNumber evidence="9">3.1.4.-</ecNumber>
    </recommendedName>
</protein>